<feature type="domain" description="ABM" evidence="1">
    <location>
        <begin position="8"/>
        <end position="97"/>
    </location>
</feature>
<dbReference type="InParanoid" id="A0A2P5HS51"/>
<reference evidence="2" key="1">
    <citation type="submission" date="2017-09" db="EMBL/GenBank/DDBJ databases">
        <title>Polyketide synthases of a Diaporthe helianthi virulent isolate.</title>
        <authorList>
            <person name="Baroncelli R."/>
        </authorList>
    </citation>
    <scope>NUCLEOTIDE SEQUENCE [LARGE SCALE GENOMIC DNA]</scope>
    <source>
        <strain evidence="2">7/96</strain>
    </source>
</reference>
<evidence type="ECO:0000259" key="1">
    <source>
        <dbReference type="PROSITE" id="PS51725"/>
    </source>
</evidence>
<dbReference type="InterPro" id="IPR011008">
    <property type="entry name" value="Dimeric_a/b-barrel"/>
</dbReference>
<dbReference type="PROSITE" id="PS51725">
    <property type="entry name" value="ABM"/>
    <property type="match status" value="1"/>
</dbReference>
<comment type="caution">
    <text evidence="2">The sequence shown here is derived from an EMBL/GenBank/DDBJ whole genome shotgun (WGS) entry which is preliminary data.</text>
</comment>
<accession>A0A2P5HS51</accession>
<dbReference type="SUPFAM" id="SSF54909">
    <property type="entry name" value="Dimeric alpha+beta barrel"/>
    <property type="match status" value="1"/>
</dbReference>
<sequence length="113" mass="13128">MASETPALSVHVKITVDPTKTDDFLKALRPTYEHVIAEPKNTFFELYRGTTPGVFVIVENWNADSDYMFNVQIKKDYYRPYHAALKDMLLKPVEHEIYSRMPGNEWTSVKQDS</sequence>
<dbReference type="InterPro" id="IPR007138">
    <property type="entry name" value="ABM_dom"/>
</dbReference>
<keyword evidence="3" id="KW-1185">Reference proteome</keyword>
<dbReference type="EMBL" id="MAVT02000865">
    <property type="protein sequence ID" value="POS73082.1"/>
    <property type="molecule type" value="Genomic_DNA"/>
</dbReference>
<evidence type="ECO:0000313" key="3">
    <source>
        <dbReference type="Proteomes" id="UP000094444"/>
    </source>
</evidence>
<name>A0A2P5HS51_DIAHE</name>
<evidence type="ECO:0000313" key="2">
    <source>
        <dbReference type="EMBL" id="POS73082.1"/>
    </source>
</evidence>
<dbReference type="Proteomes" id="UP000094444">
    <property type="component" value="Unassembled WGS sequence"/>
</dbReference>
<gene>
    <name evidence="2" type="ORF">DHEL01_v208525</name>
</gene>
<protein>
    <recommendedName>
        <fullName evidence="1">ABM domain-containing protein</fullName>
    </recommendedName>
</protein>
<dbReference type="OrthoDB" id="4126315at2759"/>
<organism evidence="2 3">
    <name type="scientific">Diaporthe helianthi</name>
    <dbReference type="NCBI Taxonomy" id="158607"/>
    <lineage>
        <taxon>Eukaryota</taxon>
        <taxon>Fungi</taxon>
        <taxon>Dikarya</taxon>
        <taxon>Ascomycota</taxon>
        <taxon>Pezizomycotina</taxon>
        <taxon>Sordariomycetes</taxon>
        <taxon>Sordariomycetidae</taxon>
        <taxon>Diaporthales</taxon>
        <taxon>Diaporthaceae</taxon>
        <taxon>Diaporthe</taxon>
    </lineage>
</organism>
<dbReference type="AlphaFoldDB" id="A0A2P5HS51"/>
<dbReference type="Pfam" id="PF03992">
    <property type="entry name" value="ABM"/>
    <property type="match status" value="1"/>
</dbReference>
<proteinExistence type="predicted"/>
<dbReference type="Gene3D" id="3.30.70.100">
    <property type="match status" value="1"/>
</dbReference>